<name>A0A481ZCK1_9VIRU</name>
<evidence type="ECO:0000313" key="2">
    <source>
        <dbReference type="EMBL" id="QBK93628.1"/>
    </source>
</evidence>
<proteinExistence type="predicted"/>
<dbReference type="Gene3D" id="3.60.21.10">
    <property type="match status" value="1"/>
</dbReference>
<dbReference type="GO" id="GO:0016787">
    <property type="term" value="F:hydrolase activity"/>
    <property type="evidence" value="ECO:0007669"/>
    <property type="project" value="InterPro"/>
</dbReference>
<reference evidence="2" key="1">
    <citation type="journal article" date="2019" name="MBio">
        <title>Virus Genomes from Deep Sea Sediments Expand the Ocean Megavirome and Support Independent Origins of Viral Gigantism.</title>
        <authorList>
            <person name="Backstrom D."/>
            <person name="Yutin N."/>
            <person name="Jorgensen S.L."/>
            <person name="Dharamshi J."/>
            <person name="Homa F."/>
            <person name="Zaremba-Niedwiedzka K."/>
            <person name="Spang A."/>
            <person name="Wolf Y.I."/>
            <person name="Koonin E.V."/>
            <person name="Ettema T.J."/>
        </authorList>
    </citation>
    <scope>NUCLEOTIDE SEQUENCE</scope>
</reference>
<organism evidence="2">
    <name type="scientific">Pithovirus LCPAC404</name>
    <dbReference type="NCBI Taxonomy" id="2506597"/>
    <lineage>
        <taxon>Viruses</taxon>
        <taxon>Pithoviruses</taxon>
    </lineage>
</organism>
<protein>
    <submittedName>
        <fullName evidence="2">Calcineurin-like phosphoesterase</fullName>
    </submittedName>
</protein>
<dbReference type="SUPFAM" id="SSF56300">
    <property type="entry name" value="Metallo-dependent phosphatases"/>
    <property type="match status" value="1"/>
</dbReference>
<feature type="domain" description="Calcineurin-like phosphoesterase" evidence="1">
    <location>
        <begin position="4"/>
        <end position="212"/>
    </location>
</feature>
<dbReference type="EMBL" id="MK500600">
    <property type="protein sequence ID" value="QBK93628.1"/>
    <property type="molecule type" value="Genomic_DNA"/>
</dbReference>
<dbReference type="PANTHER" id="PTHR37844:SF2">
    <property type="entry name" value="SER_THR PROTEIN PHOSPHATASE SUPERFAMILY (AFU_ORTHOLOGUE AFUA_1G14840)"/>
    <property type="match status" value="1"/>
</dbReference>
<dbReference type="PANTHER" id="PTHR37844">
    <property type="entry name" value="SER/THR PROTEIN PHOSPHATASE SUPERFAMILY (AFU_ORTHOLOGUE AFUA_1G14840)"/>
    <property type="match status" value="1"/>
</dbReference>
<dbReference type="InterPro" id="IPR029052">
    <property type="entry name" value="Metallo-depent_PP-like"/>
</dbReference>
<gene>
    <name evidence="2" type="ORF">LCPAC404_03320</name>
</gene>
<evidence type="ECO:0000259" key="1">
    <source>
        <dbReference type="Pfam" id="PF00149"/>
    </source>
</evidence>
<dbReference type="InterPro" id="IPR004843">
    <property type="entry name" value="Calcineurin-like_PHP"/>
</dbReference>
<dbReference type="Pfam" id="PF00149">
    <property type="entry name" value="Metallophos"/>
    <property type="match status" value="1"/>
</dbReference>
<sequence>MVVRIKLVSDIHLEVNNIADNYVESLPKKEGTITVCVLAGDIGNPTLITYRQFLVDARNKYDHVILVAGNHEYYNYDITEMNTYLHDLCIEVGCIFLQRESIVIDGLEFAGATLWVKISDFEQTMAHGVLKELDITTVSQRELTVAGYNELHDDDRKYLEERLNKNSNLIVISHHPPSRRMCGINNETTGFYCNDLDNMARRSLIWLSGHSHFSTHKDNMYTNCVGYPDEITFFDKDFELVV</sequence>
<accession>A0A481ZCK1</accession>